<organism evidence="1 2">
    <name type="scientific">Cudoniella acicularis</name>
    <dbReference type="NCBI Taxonomy" id="354080"/>
    <lineage>
        <taxon>Eukaryota</taxon>
        <taxon>Fungi</taxon>
        <taxon>Dikarya</taxon>
        <taxon>Ascomycota</taxon>
        <taxon>Pezizomycotina</taxon>
        <taxon>Leotiomycetes</taxon>
        <taxon>Helotiales</taxon>
        <taxon>Tricladiaceae</taxon>
        <taxon>Cudoniella</taxon>
    </lineage>
</organism>
<dbReference type="AlphaFoldDB" id="A0A8H4RK05"/>
<evidence type="ECO:0000313" key="2">
    <source>
        <dbReference type="Proteomes" id="UP000566819"/>
    </source>
</evidence>
<evidence type="ECO:0000313" key="1">
    <source>
        <dbReference type="EMBL" id="KAF4630453.1"/>
    </source>
</evidence>
<proteinExistence type="predicted"/>
<keyword evidence="2" id="KW-1185">Reference proteome</keyword>
<sequence>MLPFLGFRDIPQEIFKLPRRLAVISAGAAIDPPKWMHLLLTETGEWDWNKIEDLFLNFRDLSLLQLSPLGSGMFRLSMHPLVSEWVKYRADPQSKRERLLQAIAIVNMCFRSQLLTIERPSPSDETKQQILRHYLSCIENLRVLQKKHDTFLSDLHPFPGPADPESSDELTGSIKDATQRSCDVASLIQVELSGVAMKFHSQFNYEIIQEIKASLGSMLGTHG</sequence>
<accession>A0A8H4RK05</accession>
<name>A0A8H4RK05_9HELO</name>
<comment type="caution">
    <text evidence="1">The sequence shown here is derived from an EMBL/GenBank/DDBJ whole genome shotgun (WGS) entry which is preliminary data.</text>
</comment>
<reference evidence="1 2" key="1">
    <citation type="submission" date="2020-03" db="EMBL/GenBank/DDBJ databases">
        <title>Draft Genome Sequence of Cudoniella acicularis.</title>
        <authorList>
            <person name="Buettner E."/>
            <person name="Kellner H."/>
        </authorList>
    </citation>
    <scope>NUCLEOTIDE SEQUENCE [LARGE SCALE GENOMIC DNA]</scope>
    <source>
        <strain evidence="1 2">DSM 108380</strain>
    </source>
</reference>
<dbReference type="Proteomes" id="UP000566819">
    <property type="component" value="Unassembled WGS sequence"/>
</dbReference>
<protein>
    <submittedName>
        <fullName evidence="1">Uncharacterized protein</fullName>
    </submittedName>
</protein>
<gene>
    <name evidence="1" type="ORF">G7Y89_g7684</name>
</gene>
<dbReference type="EMBL" id="JAAMPI010000548">
    <property type="protein sequence ID" value="KAF4630453.1"/>
    <property type="molecule type" value="Genomic_DNA"/>
</dbReference>